<dbReference type="GO" id="GO:0015990">
    <property type="term" value="P:electron transport coupled proton transport"/>
    <property type="evidence" value="ECO:0007669"/>
    <property type="project" value="TreeGrafter"/>
</dbReference>
<organism evidence="5 6">
    <name type="scientific">Arachidicoccus soli</name>
    <dbReference type="NCBI Taxonomy" id="2341117"/>
    <lineage>
        <taxon>Bacteria</taxon>
        <taxon>Pseudomonadati</taxon>
        <taxon>Bacteroidota</taxon>
        <taxon>Chitinophagia</taxon>
        <taxon>Chitinophagales</taxon>
        <taxon>Chitinophagaceae</taxon>
        <taxon>Arachidicoccus</taxon>
    </lineage>
</organism>
<evidence type="ECO:0000256" key="1">
    <source>
        <dbReference type="ARBA" id="ARBA00022660"/>
    </source>
</evidence>
<feature type="domain" description="Cytochrome oxidase subunit I profile" evidence="4">
    <location>
        <begin position="264"/>
        <end position="716"/>
    </location>
</feature>
<feature type="transmembrane region" description="Helical" evidence="2">
    <location>
        <begin position="550"/>
        <end position="570"/>
    </location>
</feature>
<feature type="transmembrane region" description="Helical" evidence="2">
    <location>
        <begin position="590"/>
        <end position="612"/>
    </location>
</feature>
<keyword evidence="2" id="KW-1133">Transmembrane helix</keyword>
<sequence length="716" mass="80378">MSLTPPTSKLSVSTLLLLLVRSIPLHAQTTPPALQEASVTNTGLWIFLALMIAAVLSVLIWLKNSVREINQTTKQLKKPVEEEKINQYMKNFDSAQIDSFLKFKDKQKKPNNNNTTIVPAIILMAALLLPATSLFAQDARATPTKSVLGEGGVIITIILVLIPILLALVLMAVKTSNVLRQFRNKRMTEEAEKLAERLKEATDDSLKEVLKKRKSALDFQLTRNELSGTATAEDKKGLLNINSNTEIAVVNPKKKATKRPNVDPALSKMILWYIGCAAFWLVVGTSVGEYLGIKFVAPDVDHVSWLSFGRLRPVHTNIVFWGWCSLAMLGLGNYIVPRVGNNKLASMKLGWWTLILINLTVILGSICLMAGISNIGEYREYIWPVMLPFAVGLLLTLINFLRTIAKRNTKEIYIANWYIVAAIIFTIVIVLVAYLPWWQDGLGETIAQGYYMHQGVGMWFMLYTLGVVYYFLPQQLNKPIYSYSLGILAFWTQILFYTLIGSHHFVFSPIPWWLQTVAIVGSMGMVIPVIAGTTNFLMTFKSGWHKIAGSYTLPFFLVGIICYFTGSLQGTAEAFRSTNLMWHFTDFTVAHSHLTMYGIICFFMWAGIYALVPRLTGKEPPQITVGAHFWLALIGMLFYVIPLMLGGTMKGLMWIQGKPFIDGVIAMAPYWLWRAIGGSLMWLAHIVFAYNFYRMLATPKVVDVKETAIARLSEEK</sequence>
<dbReference type="OrthoDB" id="9806838at2"/>
<evidence type="ECO:0000256" key="2">
    <source>
        <dbReference type="SAM" id="Phobius"/>
    </source>
</evidence>
<dbReference type="AlphaFoldDB" id="A0A386HNM2"/>
<dbReference type="InterPro" id="IPR000883">
    <property type="entry name" value="Cyt_C_Oxase_1"/>
</dbReference>
<protein>
    <submittedName>
        <fullName evidence="5">Cytochrome oxidase subunit I</fullName>
    </submittedName>
</protein>
<feature type="transmembrane region" description="Helical" evidence="2">
    <location>
        <begin position="270"/>
        <end position="293"/>
    </location>
</feature>
<evidence type="ECO:0000259" key="4">
    <source>
        <dbReference type="PROSITE" id="PS50855"/>
    </source>
</evidence>
<keyword evidence="2" id="KW-0812">Transmembrane</keyword>
<accession>A0A386HNM2</accession>
<feature type="transmembrane region" description="Helical" evidence="2">
    <location>
        <begin position="43"/>
        <end position="62"/>
    </location>
</feature>
<feature type="signal peptide" evidence="3">
    <location>
        <begin position="1"/>
        <end position="27"/>
    </location>
</feature>
<reference evidence="5 6" key="1">
    <citation type="submission" date="2018-09" db="EMBL/GenBank/DDBJ databases">
        <title>Arachidicoccus sp. nov., a bacterium isolated from soil.</title>
        <authorList>
            <person name="Weon H.-Y."/>
            <person name="Kwon S.-W."/>
            <person name="Lee S.A."/>
        </authorList>
    </citation>
    <scope>NUCLEOTIDE SEQUENCE [LARGE SCALE GENOMIC DNA]</scope>
    <source>
        <strain evidence="5 6">KIS59-12</strain>
    </source>
</reference>
<feature type="chain" id="PRO_5017341938" evidence="3">
    <location>
        <begin position="28"/>
        <end position="716"/>
    </location>
</feature>
<feature type="transmembrane region" description="Helical" evidence="2">
    <location>
        <begin position="349"/>
        <end position="375"/>
    </location>
</feature>
<dbReference type="EMBL" id="CP032489">
    <property type="protein sequence ID" value="AYD47110.1"/>
    <property type="molecule type" value="Genomic_DNA"/>
</dbReference>
<evidence type="ECO:0000256" key="3">
    <source>
        <dbReference type="SAM" id="SignalP"/>
    </source>
</evidence>
<keyword evidence="2" id="KW-0472">Membrane</keyword>
<dbReference type="Pfam" id="PF00115">
    <property type="entry name" value="COX1"/>
    <property type="match status" value="1"/>
</dbReference>
<dbReference type="GO" id="GO:0020037">
    <property type="term" value="F:heme binding"/>
    <property type="evidence" value="ECO:0007669"/>
    <property type="project" value="InterPro"/>
</dbReference>
<dbReference type="GO" id="GO:0016020">
    <property type="term" value="C:membrane"/>
    <property type="evidence" value="ECO:0007669"/>
    <property type="project" value="InterPro"/>
</dbReference>
<dbReference type="InterPro" id="IPR036927">
    <property type="entry name" value="Cyt_c_oxase-like_su1_sf"/>
</dbReference>
<feature type="transmembrane region" description="Helical" evidence="2">
    <location>
        <begin position="116"/>
        <end position="136"/>
    </location>
</feature>
<keyword evidence="6" id="KW-1185">Reference proteome</keyword>
<feature type="transmembrane region" description="Helical" evidence="2">
    <location>
        <begin position="151"/>
        <end position="173"/>
    </location>
</feature>
<dbReference type="GO" id="GO:0009060">
    <property type="term" value="P:aerobic respiration"/>
    <property type="evidence" value="ECO:0007669"/>
    <property type="project" value="InterPro"/>
</dbReference>
<feature type="transmembrane region" description="Helical" evidence="2">
    <location>
        <begin position="671"/>
        <end position="693"/>
    </location>
</feature>
<dbReference type="Proteomes" id="UP000266118">
    <property type="component" value="Chromosome"/>
</dbReference>
<dbReference type="GO" id="GO:0004129">
    <property type="term" value="F:cytochrome-c oxidase activity"/>
    <property type="evidence" value="ECO:0007669"/>
    <property type="project" value="InterPro"/>
</dbReference>
<evidence type="ECO:0000313" key="5">
    <source>
        <dbReference type="EMBL" id="AYD47110.1"/>
    </source>
</evidence>
<feature type="transmembrane region" description="Helical" evidence="2">
    <location>
        <begin position="456"/>
        <end position="473"/>
    </location>
</feature>
<dbReference type="Gene3D" id="1.20.210.10">
    <property type="entry name" value="Cytochrome c oxidase-like, subunit I domain"/>
    <property type="match status" value="1"/>
</dbReference>
<feature type="transmembrane region" description="Helical" evidence="2">
    <location>
        <begin position="624"/>
        <end position="645"/>
    </location>
</feature>
<gene>
    <name evidence="5" type="ORF">D6B99_05475</name>
</gene>
<feature type="transmembrane region" description="Helical" evidence="2">
    <location>
        <begin position="318"/>
        <end position="337"/>
    </location>
</feature>
<dbReference type="KEGG" id="ark:D6B99_05475"/>
<keyword evidence="1" id="KW-0679">Respiratory chain</keyword>
<feature type="transmembrane region" description="Helical" evidence="2">
    <location>
        <begin position="480"/>
        <end position="500"/>
    </location>
</feature>
<dbReference type="PANTHER" id="PTHR10422">
    <property type="entry name" value="CYTOCHROME C OXIDASE SUBUNIT 1"/>
    <property type="match status" value="1"/>
</dbReference>
<dbReference type="RefSeq" id="WP_119985876.1">
    <property type="nucleotide sequence ID" value="NZ_CP032489.1"/>
</dbReference>
<keyword evidence="3" id="KW-0732">Signal</keyword>
<feature type="transmembrane region" description="Helical" evidence="2">
    <location>
        <begin position="413"/>
        <end position="436"/>
    </location>
</feature>
<dbReference type="PANTHER" id="PTHR10422:SF29">
    <property type="entry name" value="CYTOCHROME C OXIDASE SUBUNIT 1 HOMOLOG, BACTEROID"/>
    <property type="match status" value="1"/>
</dbReference>
<feature type="transmembrane region" description="Helical" evidence="2">
    <location>
        <begin position="512"/>
        <end position="538"/>
    </location>
</feature>
<evidence type="ECO:0000313" key="6">
    <source>
        <dbReference type="Proteomes" id="UP000266118"/>
    </source>
</evidence>
<dbReference type="GO" id="GO:0022904">
    <property type="term" value="P:respiratory electron transport chain"/>
    <property type="evidence" value="ECO:0007669"/>
    <property type="project" value="TreeGrafter"/>
</dbReference>
<proteinExistence type="predicted"/>
<keyword evidence="1" id="KW-0249">Electron transport</keyword>
<dbReference type="PROSITE" id="PS50855">
    <property type="entry name" value="COX1"/>
    <property type="match status" value="1"/>
</dbReference>
<feature type="transmembrane region" description="Helical" evidence="2">
    <location>
        <begin position="381"/>
        <end position="401"/>
    </location>
</feature>
<dbReference type="SUPFAM" id="SSF81442">
    <property type="entry name" value="Cytochrome c oxidase subunit I-like"/>
    <property type="match status" value="1"/>
</dbReference>
<dbReference type="InterPro" id="IPR023616">
    <property type="entry name" value="Cyt_c_oxase-like_su1_dom"/>
</dbReference>
<name>A0A386HNM2_9BACT</name>
<keyword evidence="1" id="KW-0813">Transport</keyword>